<dbReference type="AlphaFoldDB" id="A0A2G9ZJR8"/>
<dbReference type="Proteomes" id="UP000230729">
    <property type="component" value="Unassembled WGS sequence"/>
</dbReference>
<reference evidence="1 2" key="1">
    <citation type="submission" date="2017-09" db="EMBL/GenBank/DDBJ databases">
        <title>Depth-based differentiation of microbial function through sediment-hosted aquifers and enrichment of novel symbionts in the deep terrestrial subsurface.</title>
        <authorList>
            <person name="Probst A.J."/>
            <person name="Ladd B."/>
            <person name="Jarett J.K."/>
            <person name="Geller-Mcgrath D.E."/>
            <person name="Sieber C.M."/>
            <person name="Emerson J.B."/>
            <person name="Anantharaman K."/>
            <person name="Thomas B.C."/>
            <person name="Malmstrom R."/>
            <person name="Stieglmeier M."/>
            <person name="Klingl A."/>
            <person name="Woyke T."/>
            <person name="Ryan C.M."/>
            <person name="Banfield J.F."/>
        </authorList>
    </citation>
    <scope>NUCLEOTIDE SEQUENCE [LARGE SCALE GENOMIC DNA]</scope>
    <source>
        <strain evidence="1">CG23_combo_of_CG06-09_8_20_14_all_49_15</strain>
    </source>
</reference>
<comment type="caution">
    <text evidence="1">The sequence shown here is derived from an EMBL/GenBank/DDBJ whole genome shotgun (WGS) entry which is preliminary data.</text>
</comment>
<name>A0A2G9ZJR8_9BACT</name>
<sequence length="63" mass="7340">FELKNEPRTIPSARRLKSRRTEQKCLKKWVLAKLQYKLKASFEGMLLASNTHSVGGQRELNPR</sequence>
<evidence type="ECO:0000313" key="2">
    <source>
        <dbReference type="Proteomes" id="UP000230729"/>
    </source>
</evidence>
<protein>
    <submittedName>
        <fullName evidence="1">Uncharacterized protein</fullName>
    </submittedName>
</protein>
<evidence type="ECO:0000313" key="1">
    <source>
        <dbReference type="EMBL" id="PIP33331.1"/>
    </source>
</evidence>
<organism evidence="1 2">
    <name type="scientific">Candidatus Falkowbacteria bacterium CG23_combo_of_CG06-09_8_20_14_all_49_15</name>
    <dbReference type="NCBI Taxonomy" id="1974572"/>
    <lineage>
        <taxon>Bacteria</taxon>
        <taxon>Candidatus Falkowiibacteriota</taxon>
    </lineage>
</organism>
<gene>
    <name evidence="1" type="ORF">COX22_04885</name>
</gene>
<proteinExistence type="predicted"/>
<dbReference type="EMBL" id="PCSD01000117">
    <property type="protein sequence ID" value="PIP33331.1"/>
    <property type="molecule type" value="Genomic_DNA"/>
</dbReference>
<accession>A0A2G9ZJR8</accession>
<feature type="non-terminal residue" evidence="1">
    <location>
        <position position="1"/>
    </location>
</feature>